<comment type="similarity">
    <text evidence="6">Belongs to the peroxiredoxin family. Tpx subfamily.</text>
</comment>
<keyword evidence="2 6" id="KW-0049">Antioxidant</keyword>
<sequence>MTFTAKIDKTTLKGTPVKLEGNFQEVGNNAPIVTVVTPDLQEKTIGGEGNKAQLIIVVPSLDTPVCDAEARRFNQEVAKHENIDTTIVSMDLPFASAKFCNVAGIESLTVGSDFRHKAFARAYGMLIGEGALKGLCARALFVISKDGKIVYKQVVPEITEEPNYDEALNAAIDAANRGASCCGFCQ</sequence>
<dbReference type="HAMAP" id="MF_00269">
    <property type="entry name" value="Tpx"/>
    <property type="match status" value="1"/>
</dbReference>
<evidence type="ECO:0000256" key="5">
    <source>
        <dbReference type="ARBA" id="ARBA00023284"/>
    </source>
</evidence>
<accession>A0A1D7TKN1</accession>
<evidence type="ECO:0000313" key="9">
    <source>
        <dbReference type="Proteomes" id="UP000094609"/>
    </source>
</evidence>
<dbReference type="PANTHER" id="PTHR43110">
    <property type="entry name" value="THIOL PEROXIDASE"/>
    <property type="match status" value="1"/>
</dbReference>
<dbReference type="PROSITE" id="PS01265">
    <property type="entry name" value="TPX"/>
    <property type="match status" value="1"/>
</dbReference>
<keyword evidence="3 6" id="KW-0560">Oxidoreductase</keyword>
<comment type="subunit">
    <text evidence="6">Homodimer.</text>
</comment>
<evidence type="ECO:0000256" key="4">
    <source>
        <dbReference type="ARBA" id="ARBA00023157"/>
    </source>
</evidence>
<evidence type="ECO:0000256" key="3">
    <source>
        <dbReference type="ARBA" id="ARBA00023002"/>
    </source>
</evidence>
<dbReference type="NCBIfam" id="NF001808">
    <property type="entry name" value="PRK00522.1"/>
    <property type="match status" value="1"/>
</dbReference>
<feature type="active site" description="Cysteine sulfenic acid (-SOH) intermediate" evidence="6">
    <location>
        <position position="66"/>
    </location>
</feature>
<dbReference type="CDD" id="cd03014">
    <property type="entry name" value="PRX_Atyp2cys"/>
    <property type="match status" value="1"/>
</dbReference>
<reference evidence="9" key="1">
    <citation type="submission" date="2016-08" db="EMBL/GenBank/DDBJ databases">
        <title>Complete genome sequence of the organohalide-respiring Epsilonproteobacterium Sulfurospirillum halorespirans.</title>
        <authorList>
            <person name="Goris T."/>
            <person name="Zimmermann J."/>
            <person name="Schenz B."/>
            <person name="Lemos M."/>
            <person name="Hackermueller J."/>
            <person name="Diekert G."/>
        </authorList>
    </citation>
    <scope>NUCLEOTIDE SEQUENCE [LARGE SCALE GENOMIC DNA]</scope>
    <source>
        <strain>DSM 13726</strain>
        <strain evidence="9">PCE-M2</strain>
    </source>
</reference>
<comment type="miscellaneous">
    <text evidence="6">The active site is a conserved redox-active cysteine residue, the peroxidatic cysteine (C(P)), which makes the nucleophilic attack on the peroxide substrate. The peroxide oxidizes the C(P)-SH to cysteine sulfenic acid (C(P)-SOH), which then reacts with another cysteine residue, the resolving cysteine (C(R)), to form a disulfide bridge. The disulfide is subsequently reduced by an appropriate electron donor to complete the catalytic cycle. In this atypical 2-Cys peroxiredoxin, C(R) is present in the same subunit to form an intramolecular disulfide. The disulfide is subsequently reduced by thioredoxin.</text>
</comment>
<dbReference type="InterPro" id="IPR002065">
    <property type="entry name" value="TPX"/>
</dbReference>
<evidence type="ECO:0000256" key="1">
    <source>
        <dbReference type="ARBA" id="ARBA00022559"/>
    </source>
</evidence>
<keyword evidence="9" id="KW-1185">Reference proteome</keyword>
<feature type="domain" description="Thioredoxin" evidence="7">
    <location>
        <begin position="24"/>
        <end position="177"/>
    </location>
</feature>
<dbReference type="Proteomes" id="UP000094609">
    <property type="component" value="Chromosome"/>
</dbReference>
<evidence type="ECO:0000313" key="8">
    <source>
        <dbReference type="EMBL" id="AOO65553.1"/>
    </source>
</evidence>
<dbReference type="Gene3D" id="3.40.30.10">
    <property type="entry name" value="Glutaredoxin"/>
    <property type="match status" value="1"/>
</dbReference>
<dbReference type="PANTHER" id="PTHR43110:SF1">
    <property type="entry name" value="THIOL PEROXIDASE"/>
    <property type="match status" value="1"/>
</dbReference>
<gene>
    <name evidence="6" type="primary">tpx</name>
    <name evidence="8" type="ORF">SHALO_1782</name>
</gene>
<dbReference type="RefSeq" id="WP_084010845.1">
    <property type="nucleotide sequence ID" value="NZ_CP017111.1"/>
</dbReference>
<dbReference type="Pfam" id="PF08534">
    <property type="entry name" value="Redoxin"/>
    <property type="match status" value="1"/>
</dbReference>
<feature type="disulfide bond" description="Redox-active" evidence="6">
    <location>
        <begin position="66"/>
        <end position="100"/>
    </location>
</feature>
<dbReference type="InterPro" id="IPR036249">
    <property type="entry name" value="Thioredoxin-like_sf"/>
</dbReference>
<keyword evidence="1 6" id="KW-0575">Peroxidase</keyword>
<dbReference type="GO" id="GO:0008379">
    <property type="term" value="F:thioredoxin peroxidase activity"/>
    <property type="evidence" value="ECO:0007669"/>
    <property type="project" value="UniProtKB-UniRule"/>
</dbReference>
<dbReference type="InterPro" id="IPR013740">
    <property type="entry name" value="Redoxin"/>
</dbReference>
<keyword evidence="4 6" id="KW-1015">Disulfide bond</keyword>
<protein>
    <recommendedName>
        <fullName evidence="6">Thiol peroxidase</fullName>
        <shortName evidence="6">Tpx</shortName>
        <ecNumber evidence="6">1.11.1.24</ecNumber>
    </recommendedName>
    <alternativeName>
        <fullName evidence="6">Peroxiredoxin tpx</fullName>
        <shortName evidence="6">Prx</shortName>
    </alternativeName>
    <alternativeName>
        <fullName evidence="6">Thioredoxin peroxidase</fullName>
    </alternativeName>
    <alternativeName>
        <fullName evidence="6">Thioredoxin-dependent peroxiredoxin</fullName>
    </alternativeName>
</protein>
<evidence type="ECO:0000256" key="6">
    <source>
        <dbReference type="HAMAP-Rule" id="MF_00269"/>
    </source>
</evidence>
<dbReference type="SUPFAM" id="SSF52833">
    <property type="entry name" value="Thioredoxin-like"/>
    <property type="match status" value="1"/>
</dbReference>
<organism evidence="8 9">
    <name type="scientific">Sulfurospirillum halorespirans DSM 13726</name>
    <dbReference type="NCBI Taxonomy" id="1193502"/>
    <lineage>
        <taxon>Bacteria</taxon>
        <taxon>Pseudomonadati</taxon>
        <taxon>Campylobacterota</taxon>
        <taxon>Epsilonproteobacteria</taxon>
        <taxon>Campylobacterales</taxon>
        <taxon>Sulfurospirillaceae</taxon>
        <taxon>Sulfurospirillum</taxon>
    </lineage>
</organism>
<dbReference type="STRING" id="1193502.SHALO_1782"/>
<dbReference type="PROSITE" id="PS51352">
    <property type="entry name" value="THIOREDOXIN_2"/>
    <property type="match status" value="1"/>
</dbReference>
<name>A0A1D7TKN1_9BACT</name>
<dbReference type="AlphaFoldDB" id="A0A1D7TKN1"/>
<dbReference type="InterPro" id="IPR050455">
    <property type="entry name" value="Tpx_Peroxidase_subfamily"/>
</dbReference>
<evidence type="ECO:0000256" key="2">
    <source>
        <dbReference type="ARBA" id="ARBA00022862"/>
    </source>
</evidence>
<comment type="function">
    <text evidence="6">Thiol-specific peroxidase that catalyzes the reduction of hydrogen peroxide and organic hydroperoxides to water and alcohols, respectively. Plays a role in cell protection against oxidative stress by detoxifying peroxides.</text>
</comment>
<keyword evidence="5 6" id="KW-0676">Redox-active center</keyword>
<dbReference type="KEGG" id="shal:SHALO_1782"/>
<evidence type="ECO:0000259" key="7">
    <source>
        <dbReference type="PROSITE" id="PS51352"/>
    </source>
</evidence>
<dbReference type="PATRIC" id="fig|1193502.14.peg.1809"/>
<dbReference type="InterPro" id="IPR013766">
    <property type="entry name" value="Thioredoxin_domain"/>
</dbReference>
<dbReference type="EC" id="1.11.1.24" evidence="6"/>
<comment type="catalytic activity">
    <reaction evidence="6">
        <text>a hydroperoxide + [thioredoxin]-dithiol = an alcohol + [thioredoxin]-disulfide + H2O</text>
        <dbReference type="Rhea" id="RHEA:62620"/>
        <dbReference type="Rhea" id="RHEA-COMP:10698"/>
        <dbReference type="Rhea" id="RHEA-COMP:10700"/>
        <dbReference type="ChEBI" id="CHEBI:15377"/>
        <dbReference type="ChEBI" id="CHEBI:29950"/>
        <dbReference type="ChEBI" id="CHEBI:30879"/>
        <dbReference type="ChEBI" id="CHEBI:35924"/>
        <dbReference type="ChEBI" id="CHEBI:50058"/>
        <dbReference type="EC" id="1.11.1.24"/>
    </reaction>
</comment>
<dbReference type="InterPro" id="IPR018219">
    <property type="entry name" value="Tpx_CS"/>
</dbReference>
<proteinExistence type="inferred from homology"/>
<dbReference type="EMBL" id="CP017111">
    <property type="protein sequence ID" value="AOO65553.1"/>
    <property type="molecule type" value="Genomic_DNA"/>
</dbReference>